<evidence type="ECO:0000256" key="5">
    <source>
        <dbReference type="ARBA" id="ARBA00023242"/>
    </source>
</evidence>
<evidence type="ECO:0000259" key="9">
    <source>
        <dbReference type="Pfam" id="PF05837"/>
    </source>
</evidence>
<keyword evidence="4" id="KW-0995">Kinetochore</keyword>
<evidence type="ECO:0000313" key="10">
    <source>
        <dbReference type="EMBL" id="RKP10364.1"/>
    </source>
</evidence>
<evidence type="ECO:0000256" key="4">
    <source>
        <dbReference type="ARBA" id="ARBA00022838"/>
    </source>
</evidence>
<sequence length="269" mass="30801">MSSVLHELNRVARDLLQFTLDARVGAAEFHSQEKPTLLPESERLALAIRRKVYWLRNQSFNQQALVHSYKVPYDPNDRTAPPPISTSKGLSNDEIVEHSSRNAAVKMKLSYQANKRQQGVRLIDALNAAYVQTTAFYSSNMSKEDALVRSLAQERDQLSLKLLSMAKEADALQARAIQLEDTIRVAHLKNRALLQEVRLRKQEKEEKNQILHTLFEKQEEEKPTDRNEEYYDRSLAMLRGMITGLVLESGIDWAANPNLRSVMLSLEEE</sequence>
<protein>
    <recommendedName>
        <fullName evidence="9">Centromere protein H C-terminal domain-containing protein</fullName>
    </recommendedName>
</protein>
<proteinExistence type="inferred from homology"/>
<evidence type="ECO:0000256" key="7">
    <source>
        <dbReference type="ARBA" id="ARBA00025735"/>
    </source>
</evidence>
<evidence type="ECO:0000313" key="11">
    <source>
        <dbReference type="Proteomes" id="UP000271241"/>
    </source>
</evidence>
<dbReference type="Pfam" id="PF05837">
    <property type="entry name" value="CENP-H"/>
    <property type="match status" value="1"/>
</dbReference>
<dbReference type="Proteomes" id="UP000271241">
    <property type="component" value="Unassembled WGS sequence"/>
</dbReference>
<dbReference type="AlphaFoldDB" id="A0A4P9XVR1"/>
<accession>A0A4P9XVR1</accession>
<evidence type="ECO:0000256" key="1">
    <source>
        <dbReference type="ARBA" id="ARBA00004123"/>
    </source>
</evidence>
<feature type="coiled-coil region" evidence="8">
    <location>
        <begin position="155"/>
        <end position="221"/>
    </location>
</feature>
<evidence type="ECO:0000256" key="8">
    <source>
        <dbReference type="SAM" id="Coils"/>
    </source>
</evidence>
<dbReference type="GO" id="GO:0005634">
    <property type="term" value="C:nucleus"/>
    <property type="evidence" value="ECO:0007669"/>
    <property type="project" value="UniProtKB-SubCell"/>
</dbReference>
<keyword evidence="6" id="KW-0137">Centromere</keyword>
<comment type="similarity">
    <text evidence="7">Belongs to the CENP-H/MCM16 family.</text>
</comment>
<comment type="subcellular location">
    <subcellularLocation>
        <location evidence="2">Chromosome</location>
        <location evidence="2">Centromere</location>
        <location evidence="2">Kinetochore</location>
    </subcellularLocation>
    <subcellularLocation>
        <location evidence="1">Nucleus</location>
    </subcellularLocation>
</comment>
<evidence type="ECO:0000256" key="3">
    <source>
        <dbReference type="ARBA" id="ARBA00022454"/>
    </source>
</evidence>
<feature type="domain" description="Centromere protein H C-terminal" evidence="9">
    <location>
        <begin position="135"/>
        <end position="267"/>
    </location>
</feature>
<keyword evidence="3" id="KW-0158">Chromosome</keyword>
<dbReference type="GO" id="GO:0051382">
    <property type="term" value="P:kinetochore assembly"/>
    <property type="evidence" value="ECO:0007669"/>
    <property type="project" value="InterPro"/>
</dbReference>
<dbReference type="InterPro" id="IPR008426">
    <property type="entry name" value="CENP-H_C"/>
</dbReference>
<dbReference type="EMBL" id="KZ992456">
    <property type="protein sequence ID" value="RKP10364.1"/>
    <property type="molecule type" value="Genomic_DNA"/>
</dbReference>
<keyword evidence="11" id="KW-1185">Reference proteome</keyword>
<dbReference type="OrthoDB" id="2274804at2759"/>
<evidence type="ECO:0000256" key="2">
    <source>
        <dbReference type="ARBA" id="ARBA00004629"/>
    </source>
</evidence>
<dbReference type="GO" id="GO:0000776">
    <property type="term" value="C:kinetochore"/>
    <property type="evidence" value="ECO:0007669"/>
    <property type="project" value="UniProtKB-KW"/>
</dbReference>
<organism evidence="10 11">
    <name type="scientific">Thamnocephalis sphaerospora</name>
    <dbReference type="NCBI Taxonomy" id="78915"/>
    <lineage>
        <taxon>Eukaryota</taxon>
        <taxon>Fungi</taxon>
        <taxon>Fungi incertae sedis</taxon>
        <taxon>Zoopagomycota</taxon>
        <taxon>Zoopagomycotina</taxon>
        <taxon>Zoopagomycetes</taxon>
        <taxon>Zoopagales</taxon>
        <taxon>Sigmoideomycetaceae</taxon>
        <taxon>Thamnocephalis</taxon>
    </lineage>
</organism>
<name>A0A4P9XVR1_9FUNG</name>
<keyword evidence="8" id="KW-0175">Coiled coil</keyword>
<reference evidence="11" key="1">
    <citation type="journal article" date="2018" name="Nat. Microbiol.">
        <title>Leveraging single-cell genomics to expand the fungal tree of life.</title>
        <authorList>
            <person name="Ahrendt S.R."/>
            <person name="Quandt C.A."/>
            <person name="Ciobanu D."/>
            <person name="Clum A."/>
            <person name="Salamov A."/>
            <person name="Andreopoulos B."/>
            <person name="Cheng J.F."/>
            <person name="Woyke T."/>
            <person name="Pelin A."/>
            <person name="Henrissat B."/>
            <person name="Reynolds N.K."/>
            <person name="Benny G.L."/>
            <person name="Smith M.E."/>
            <person name="James T.Y."/>
            <person name="Grigoriev I.V."/>
        </authorList>
    </citation>
    <scope>NUCLEOTIDE SEQUENCE [LARGE SCALE GENOMIC DNA]</scope>
    <source>
        <strain evidence="11">RSA 1356</strain>
    </source>
</reference>
<evidence type="ECO:0000256" key="6">
    <source>
        <dbReference type="ARBA" id="ARBA00023328"/>
    </source>
</evidence>
<keyword evidence="5" id="KW-0539">Nucleus</keyword>
<gene>
    <name evidence="10" type="ORF">THASP1DRAFT_27848</name>
</gene>